<dbReference type="EC" id="2.7.1.24" evidence="3 4"/>
<dbReference type="UniPathway" id="UPA00241">
    <property type="reaction ID" value="UER00356"/>
</dbReference>
<dbReference type="GO" id="GO:0005737">
    <property type="term" value="C:cytoplasm"/>
    <property type="evidence" value="ECO:0007669"/>
    <property type="project" value="UniProtKB-SubCell"/>
</dbReference>
<keyword evidence="6" id="KW-1185">Reference proteome</keyword>
<dbReference type="PANTHER" id="PTHR10695:SF46">
    <property type="entry name" value="BIFUNCTIONAL COENZYME A SYNTHASE-RELATED"/>
    <property type="match status" value="1"/>
</dbReference>
<dbReference type="InterPro" id="IPR027417">
    <property type="entry name" value="P-loop_NTPase"/>
</dbReference>
<dbReference type="EMBL" id="ACBZ01000006">
    <property type="protein sequence ID" value="EEG50840.1"/>
    <property type="molecule type" value="Genomic_DNA"/>
</dbReference>
<name>C0CHC0_BLAHS</name>
<evidence type="ECO:0000313" key="6">
    <source>
        <dbReference type="Proteomes" id="UP000003100"/>
    </source>
</evidence>
<keyword evidence="3" id="KW-0808">Transferase</keyword>
<dbReference type="eggNOG" id="COG0237">
    <property type="taxonomic scope" value="Bacteria"/>
</dbReference>
<evidence type="ECO:0000313" key="5">
    <source>
        <dbReference type="EMBL" id="EEG50840.1"/>
    </source>
</evidence>
<dbReference type="PROSITE" id="PS51219">
    <property type="entry name" value="DPCK"/>
    <property type="match status" value="1"/>
</dbReference>
<dbReference type="SUPFAM" id="SSF52540">
    <property type="entry name" value="P-loop containing nucleoside triphosphate hydrolases"/>
    <property type="match status" value="1"/>
</dbReference>
<organism evidence="5 6">
    <name type="scientific">Blautia hydrogenotrophica (strain DSM 10507 / JCM 14656 / S5a33)</name>
    <name type="common">Ruminococcus hydrogenotrophicus</name>
    <dbReference type="NCBI Taxonomy" id="476272"/>
    <lineage>
        <taxon>Bacteria</taxon>
        <taxon>Bacillati</taxon>
        <taxon>Bacillota</taxon>
        <taxon>Clostridia</taxon>
        <taxon>Lachnospirales</taxon>
        <taxon>Lachnospiraceae</taxon>
        <taxon>Blautia</taxon>
    </lineage>
</organism>
<dbReference type="GO" id="GO:0015937">
    <property type="term" value="P:coenzyme A biosynthetic process"/>
    <property type="evidence" value="ECO:0007669"/>
    <property type="project" value="UniProtKB-UniRule"/>
</dbReference>
<evidence type="ECO:0000256" key="3">
    <source>
        <dbReference type="HAMAP-Rule" id="MF_00376"/>
    </source>
</evidence>
<dbReference type="GO" id="GO:0005524">
    <property type="term" value="F:ATP binding"/>
    <property type="evidence" value="ECO:0007669"/>
    <property type="project" value="UniProtKB-UniRule"/>
</dbReference>
<keyword evidence="3" id="KW-0418">Kinase</keyword>
<dbReference type="GeneID" id="86821513"/>
<dbReference type="PATRIC" id="fig|476272.21.peg.3239"/>
<proteinExistence type="inferred from homology"/>
<dbReference type="AlphaFoldDB" id="C0CHC0"/>
<reference evidence="5 6" key="2">
    <citation type="submission" date="2009-02" db="EMBL/GenBank/DDBJ databases">
        <title>Draft genome sequence of Blautia hydrogenotrophica DSM 10507 (Ruminococcus hydrogenotrophicus DSM 10507).</title>
        <authorList>
            <person name="Sudarsanam P."/>
            <person name="Ley R."/>
            <person name="Guruge J."/>
            <person name="Turnbaugh P.J."/>
            <person name="Mahowald M."/>
            <person name="Liep D."/>
            <person name="Gordon J."/>
        </authorList>
    </citation>
    <scope>NUCLEOTIDE SEQUENCE [LARGE SCALE GENOMIC DNA]</scope>
    <source>
        <strain evidence="6">DSM 10507 / JCM 14656 / S5a33</strain>
    </source>
</reference>
<feature type="binding site" evidence="3">
    <location>
        <begin position="11"/>
        <end position="16"/>
    </location>
    <ligand>
        <name>ATP</name>
        <dbReference type="ChEBI" id="CHEBI:30616"/>
    </ligand>
</feature>
<dbReference type="GO" id="GO:0004140">
    <property type="term" value="F:dephospho-CoA kinase activity"/>
    <property type="evidence" value="ECO:0007669"/>
    <property type="project" value="UniProtKB-UniRule"/>
</dbReference>
<dbReference type="CDD" id="cd02022">
    <property type="entry name" value="DPCK"/>
    <property type="match status" value="1"/>
</dbReference>
<protein>
    <recommendedName>
        <fullName evidence="3 4">Dephospho-CoA kinase</fullName>
        <ecNumber evidence="3 4">2.7.1.24</ecNumber>
    </recommendedName>
    <alternativeName>
        <fullName evidence="3">Dephosphocoenzyme A kinase</fullName>
    </alternativeName>
</protein>
<sequence length="199" mass="22380">MKVIGITGGVGAGKSTVLSYLSKRKGAQVVQADLVGHEVMAPGGPCCGPILKLFGERVQRKDGSIDRAKVAAVVFADKGKLEALNKIVHPAVKKEILSRITQSREQGYSYFFLEVALLFEDHYDAICDDLWYIYADESVRRQRLMSSRGYSKEKIDGIFSNQMADDFFRSHCNYVVENNGDLEFTCRQIEERIHSYETL</sequence>
<dbReference type="RefSeq" id="WP_005945091.1">
    <property type="nucleotide sequence ID" value="NZ_CP136423.1"/>
</dbReference>
<comment type="similarity">
    <text evidence="3">Belongs to the CoaE family.</text>
</comment>
<dbReference type="Pfam" id="PF01121">
    <property type="entry name" value="CoaE"/>
    <property type="match status" value="1"/>
</dbReference>
<reference evidence="5 6" key="1">
    <citation type="submission" date="2009-01" db="EMBL/GenBank/DDBJ databases">
        <authorList>
            <person name="Fulton L."/>
            <person name="Clifton S."/>
            <person name="Fulton B."/>
            <person name="Xu J."/>
            <person name="Minx P."/>
            <person name="Pepin K.H."/>
            <person name="Johnson M."/>
            <person name="Bhonagiri V."/>
            <person name="Nash W.E."/>
            <person name="Mardis E.R."/>
            <person name="Wilson R.K."/>
        </authorList>
    </citation>
    <scope>NUCLEOTIDE SEQUENCE [LARGE SCALE GENOMIC DNA]</scope>
    <source>
        <strain evidence="6">DSM 10507 / JCM 14656 / S5a33</strain>
    </source>
</reference>
<dbReference type="PANTHER" id="PTHR10695">
    <property type="entry name" value="DEPHOSPHO-COA KINASE-RELATED"/>
    <property type="match status" value="1"/>
</dbReference>
<comment type="subcellular location">
    <subcellularLocation>
        <location evidence="3">Cytoplasm</location>
    </subcellularLocation>
</comment>
<comment type="function">
    <text evidence="3">Catalyzes the phosphorylation of the 3'-hydroxyl group of dephosphocoenzyme A to form coenzyme A.</text>
</comment>
<comment type="pathway">
    <text evidence="3">Cofactor biosynthesis; coenzyme A biosynthesis; CoA from (R)-pantothenate: step 5/5.</text>
</comment>
<evidence type="ECO:0000256" key="4">
    <source>
        <dbReference type="NCBIfam" id="TIGR00152"/>
    </source>
</evidence>
<gene>
    <name evidence="3" type="primary">coaE</name>
    <name evidence="5" type="ORF">RUMHYD_00234</name>
</gene>
<dbReference type="NCBIfam" id="TIGR00152">
    <property type="entry name" value="dephospho-CoA kinase"/>
    <property type="match status" value="1"/>
</dbReference>
<keyword evidence="3" id="KW-0963">Cytoplasm</keyword>
<keyword evidence="3" id="KW-0173">Coenzyme A biosynthesis</keyword>
<keyword evidence="1 3" id="KW-0547">Nucleotide-binding</keyword>
<dbReference type="InterPro" id="IPR001977">
    <property type="entry name" value="Depp_CoAkinase"/>
</dbReference>
<keyword evidence="2 3" id="KW-0067">ATP-binding</keyword>
<dbReference type="HAMAP" id="MF_00376">
    <property type="entry name" value="Dephospho_CoA_kinase"/>
    <property type="match status" value="1"/>
</dbReference>
<comment type="catalytic activity">
    <reaction evidence="3">
        <text>3'-dephospho-CoA + ATP = ADP + CoA + H(+)</text>
        <dbReference type="Rhea" id="RHEA:18245"/>
        <dbReference type="ChEBI" id="CHEBI:15378"/>
        <dbReference type="ChEBI" id="CHEBI:30616"/>
        <dbReference type="ChEBI" id="CHEBI:57287"/>
        <dbReference type="ChEBI" id="CHEBI:57328"/>
        <dbReference type="ChEBI" id="CHEBI:456216"/>
        <dbReference type="EC" id="2.7.1.24"/>
    </reaction>
</comment>
<evidence type="ECO:0000256" key="2">
    <source>
        <dbReference type="ARBA" id="ARBA00022840"/>
    </source>
</evidence>
<dbReference type="HOGENOM" id="CLU_057180_2_0_9"/>
<dbReference type="Proteomes" id="UP000003100">
    <property type="component" value="Unassembled WGS sequence"/>
</dbReference>
<accession>C0CHC0</accession>
<dbReference type="Gene3D" id="3.40.50.300">
    <property type="entry name" value="P-loop containing nucleotide triphosphate hydrolases"/>
    <property type="match status" value="1"/>
</dbReference>
<evidence type="ECO:0000256" key="1">
    <source>
        <dbReference type="ARBA" id="ARBA00022741"/>
    </source>
</evidence>